<keyword evidence="3" id="KW-1185">Reference proteome</keyword>
<dbReference type="RefSeq" id="XP_033456071.1">
    <property type="nucleotide sequence ID" value="XM_033608991.1"/>
</dbReference>
<organism evidence="4">
    <name type="scientific">Dissoconium aciculare CBS 342.82</name>
    <dbReference type="NCBI Taxonomy" id="1314786"/>
    <lineage>
        <taxon>Eukaryota</taxon>
        <taxon>Fungi</taxon>
        <taxon>Dikarya</taxon>
        <taxon>Ascomycota</taxon>
        <taxon>Pezizomycotina</taxon>
        <taxon>Dothideomycetes</taxon>
        <taxon>Dothideomycetidae</taxon>
        <taxon>Mycosphaerellales</taxon>
        <taxon>Dissoconiaceae</taxon>
        <taxon>Dissoconium</taxon>
    </lineage>
</organism>
<feature type="region of interest" description="Disordered" evidence="1">
    <location>
        <begin position="173"/>
        <end position="207"/>
    </location>
</feature>
<evidence type="ECO:0000256" key="2">
    <source>
        <dbReference type="SAM" id="Phobius"/>
    </source>
</evidence>
<reference evidence="4" key="3">
    <citation type="submission" date="2025-08" db="UniProtKB">
        <authorList>
            <consortium name="RefSeq"/>
        </authorList>
    </citation>
    <scope>IDENTIFICATION</scope>
    <source>
        <strain evidence="4">CBS 342.82</strain>
    </source>
</reference>
<sequence>MTSTARVPRPGSNVDPQERFRRGATAAPSWCALDPSPSISASQRSRLQDCPSLTGRSSSWLCVWCSDWTDSGPSTARIAAVPVRGEGGFCPGGHHCADPVSLSLSSVSLVCLSRMAVQSIVGAILSSTRRVYVTYISYLCLYTYIIYIDAMIVCARNGVGRIRPHHRKWVGRERERGRLRQRQSVRHTQREEDMAEPRPLRSPDRSR</sequence>
<evidence type="ECO:0000313" key="4">
    <source>
        <dbReference type="RefSeq" id="XP_033456071.1"/>
    </source>
</evidence>
<gene>
    <name evidence="4" type="ORF">K489DRAFT_86726</name>
</gene>
<evidence type="ECO:0000256" key="1">
    <source>
        <dbReference type="SAM" id="MobiDB-lite"/>
    </source>
</evidence>
<proteinExistence type="predicted"/>
<dbReference type="AlphaFoldDB" id="A0A6J3LTC9"/>
<keyword evidence="2" id="KW-1133">Transmembrane helix</keyword>
<feature type="compositionally biased region" description="Basic and acidic residues" evidence="1">
    <location>
        <begin position="188"/>
        <end position="207"/>
    </location>
</feature>
<dbReference type="GeneID" id="54366792"/>
<keyword evidence="2" id="KW-0472">Membrane</keyword>
<accession>A0A6J3LTC9</accession>
<feature type="transmembrane region" description="Helical" evidence="2">
    <location>
        <begin position="135"/>
        <end position="159"/>
    </location>
</feature>
<keyword evidence="2" id="KW-0812">Transmembrane</keyword>
<evidence type="ECO:0000313" key="3">
    <source>
        <dbReference type="Proteomes" id="UP000504637"/>
    </source>
</evidence>
<dbReference type="Proteomes" id="UP000504637">
    <property type="component" value="Unplaced"/>
</dbReference>
<reference evidence="4" key="2">
    <citation type="submission" date="2020-04" db="EMBL/GenBank/DDBJ databases">
        <authorList>
            <consortium name="NCBI Genome Project"/>
        </authorList>
    </citation>
    <scope>NUCLEOTIDE SEQUENCE</scope>
    <source>
        <strain evidence="4">CBS 342.82</strain>
    </source>
</reference>
<reference evidence="4" key="1">
    <citation type="submission" date="2020-01" db="EMBL/GenBank/DDBJ databases">
        <authorList>
            <consortium name="DOE Joint Genome Institute"/>
            <person name="Haridas S."/>
            <person name="Albert R."/>
            <person name="Binder M."/>
            <person name="Bloem J."/>
            <person name="Labutti K."/>
            <person name="Salamov A."/>
            <person name="Andreopoulos B."/>
            <person name="Baker S.E."/>
            <person name="Barry K."/>
            <person name="Bills G."/>
            <person name="Bluhm B.H."/>
            <person name="Cannon C."/>
            <person name="Castanera R."/>
            <person name="Culley D.E."/>
            <person name="Daum C."/>
            <person name="Ezra D."/>
            <person name="Gonzalez J.B."/>
            <person name="Henrissat B."/>
            <person name="Kuo A."/>
            <person name="Liang C."/>
            <person name="Lipzen A."/>
            <person name="Lutzoni F."/>
            <person name="Magnuson J."/>
            <person name="Mondo S."/>
            <person name="Nolan M."/>
            <person name="Ohm R."/>
            <person name="Pangilinan J."/>
            <person name="Park H.-J."/>
            <person name="Ramirez L."/>
            <person name="Alfaro M."/>
            <person name="Sun H."/>
            <person name="Tritt A."/>
            <person name="Yoshinaga Y."/>
            <person name="Zwiers L.-H."/>
            <person name="Turgeon B.G."/>
            <person name="Goodwin S.B."/>
            <person name="Spatafora J.W."/>
            <person name="Crous P.W."/>
            <person name="Grigoriev I.V."/>
        </authorList>
    </citation>
    <scope>NUCLEOTIDE SEQUENCE</scope>
    <source>
        <strain evidence="4">CBS 342.82</strain>
    </source>
</reference>
<feature type="region of interest" description="Disordered" evidence="1">
    <location>
        <begin position="1"/>
        <end position="29"/>
    </location>
</feature>
<name>A0A6J3LTC9_9PEZI</name>
<protein>
    <submittedName>
        <fullName evidence="4">Uncharacterized protein</fullName>
    </submittedName>
</protein>